<evidence type="ECO:0000313" key="2">
    <source>
        <dbReference type="EMBL" id="MFL2029011.1"/>
    </source>
</evidence>
<comment type="caution">
    <text evidence="2">The sequence shown here is derived from an EMBL/GenBank/DDBJ whole genome shotgun (WGS) entry which is preliminary data.</text>
</comment>
<protein>
    <submittedName>
        <fullName evidence="2">Iron chaperone</fullName>
    </submittedName>
</protein>
<feature type="domain" description="YdhG-like" evidence="1">
    <location>
        <begin position="18"/>
        <end position="108"/>
    </location>
</feature>
<reference evidence="2 3" key="1">
    <citation type="submission" date="2024-08" db="EMBL/GenBank/DDBJ databases">
        <authorList>
            <person name="Arias E."/>
        </authorList>
    </citation>
    <scope>NUCLEOTIDE SEQUENCE [LARGE SCALE GENOMIC DNA]</scope>
    <source>
        <strain evidence="2 3">FAM 25317</strain>
    </source>
</reference>
<evidence type="ECO:0000259" key="1">
    <source>
        <dbReference type="Pfam" id="PF08818"/>
    </source>
</evidence>
<gene>
    <name evidence="2" type="ORF">ACEN34_05200</name>
</gene>
<name>A0ABW8UAW0_9LACO</name>
<dbReference type="EMBL" id="JBGQPK010000015">
    <property type="protein sequence ID" value="MFL2029011.1"/>
    <property type="molecule type" value="Genomic_DNA"/>
</dbReference>
<dbReference type="Gene3D" id="3.90.1150.200">
    <property type="match status" value="1"/>
</dbReference>
<dbReference type="SUPFAM" id="SSF159888">
    <property type="entry name" value="YdhG-like"/>
    <property type="match status" value="1"/>
</dbReference>
<keyword evidence="3" id="KW-1185">Reference proteome</keyword>
<evidence type="ECO:0000313" key="3">
    <source>
        <dbReference type="Proteomes" id="UP001625389"/>
    </source>
</evidence>
<dbReference type="Proteomes" id="UP001625389">
    <property type="component" value="Unassembled WGS sequence"/>
</dbReference>
<dbReference type="RefSeq" id="WP_125549891.1">
    <property type="nucleotide sequence ID" value="NZ_JBGQPK010000015.1"/>
</dbReference>
<dbReference type="Pfam" id="PF08818">
    <property type="entry name" value="DUF1801"/>
    <property type="match status" value="1"/>
</dbReference>
<organism evidence="2 3">
    <name type="scientific">Loigolactobacillus zhaoyuanensis</name>
    <dbReference type="NCBI Taxonomy" id="2486017"/>
    <lineage>
        <taxon>Bacteria</taxon>
        <taxon>Bacillati</taxon>
        <taxon>Bacillota</taxon>
        <taxon>Bacilli</taxon>
        <taxon>Lactobacillales</taxon>
        <taxon>Lactobacillaceae</taxon>
        <taxon>Loigolactobacillus</taxon>
    </lineage>
</organism>
<proteinExistence type="predicted"/>
<sequence>MKTIDDYIATLAPMQLEVAQIMRELLHDAAPQATETIAYNMPAIKQNGRVLVYFAPAKQHLGFYPTPDPIVAFADQLQAYPTSKGTIQFPYGQPLPVKLIKQIVAFRIEQVTD</sequence>
<accession>A0ABW8UAW0</accession>
<dbReference type="InterPro" id="IPR014922">
    <property type="entry name" value="YdhG-like"/>
</dbReference>